<dbReference type="PANTHER" id="PTHR10188">
    <property type="entry name" value="L-ASPARAGINASE"/>
    <property type="match status" value="1"/>
</dbReference>
<dbReference type="InterPro" id="IPR000246">
    <property type="entry name" value="Peptidase_T2"/>
</dbReference>
<evidence type="ECO:0000256" key="2">
    <source>
        <dbReference type="ARBA" id="ARBA00022801"/>
    </source>
</evidence>
<dbReference type="InterPro" id="IPR029055">
    <property type="entry name" value="Ntn_hydrolases_N"/>
</dbReference>
<dbReference type="Gene3D" id="3.60.20.30">
    <property type="entry name" value="(Glycosyl)asparaginase"/>
    <property type="match status" value="1"/>
</dbReference>
<keyword evidence="2" id="KW-0378">Hydrolase</keyword>
<name>A0A2G8RJ38_9RHOB</name>
<feature type="binding site" evidence="6">
    <location>
        <begin position="227"/>
        <end position="230"/>
    </location>
    <ligand>
        <name>substrate</name>
    </ligand>
</feature>
<protein>
    <recommendedName>
        <fullName evidence="4">Isoaspartyl peptidase</fullName>
    </recommendedName>
</protein>
<evidence type="ECO:0000256" key="6">
    <source>
        <dbReference type="PIRSR" id="PIRSR600246-2"/>
    </source>
</evidence>
<evidence type="ECO:0000313" key="9">
    <source>
        <dbReference type="Proteomes" id="UP000231259"/>
    </source>
</evidence>
<dbReference type="FunFam" id="3.60.20.30:FF:000001">
    <property type="entry name" value="Isoaspartyl peptidase/L-asparaginase"/>
    <property type="match status" value="1"/>
</dbReference>
<dbReference type="PANTHER" id="PTHR10188:SF6">
    <property type="entry name" value="N(4)-(BETA-N-ACETYLGLUCOSAMINYL)-L-ASPARAGINASE"/>
    <property type="match status" value="1"/>
</dbReference>
<dbReference type="Pfam" id="PF01112">
    <property type="entry name" value="Asparaginase_2"/>
    <property type="match status" value="1"/>
</dbReference>
<dbReference type="GO" id="GO:0006508">
    <property type="term" value="P:proteolysis"/>
    <property type="evidence" value="ECO:0007669"/>
    <property type="project" value="UniProtKB-KW"/>
</dbReference>
<feature type="binding site" evidence="6">
    <location>
        <begin position="204"/>
        <end position="207"/>
    </location>
    <ligand>
        <name>substrate</name>
    </ligand>
</feature>
<organism evidence="8 9">
    <name type="scientific">Puniceibacterium antarcticum</name>
    <dbReference type="NCBI Taxonomy" id="1206336"/>
    <lineage>
        <taxon>Bacteria</taxon>
        <taxon>Pseudomonadati</taxon>
        <taxon>Pseudomonadota</taxon>
        <taxon>Alphaproteobacteria</taxon>
        <taxon>Rhodobacterales</taxon>
        <taxon>Paracoccaceae</taxon>
        <taxon>Puniceibacterium</taxon>
    </lineage>
</organism>
<feature type="active site" description="Nucleophile" evidence="5">
    <location>
        <position position="176"/>
    </location>
</feature>
<dbReference type="EMBL" id="AWWI01000029">
    <property type="protein sequence ID" value="PIL21579.1"/>
    <property type="molecule type" value="Genomic_DNA"/>
</dbReference>
<keyword evidence="3" id="KW-0068">Autocatalytic cleavage</keyword>
<accession>A0A2G8RJ38</accession>
<keyword evidence="9" id="KW-1185">Reference proteome</keyword>
<evidence type="ECO:0000256" key="4">
    <source>
        <dbReference type="ARBA" id="ARBA00069124"/>
    </source>
</evidence>
<evidence type="ECO:0000256" key="7">
    <source>
        <dbReference type="PIRSR" id="PIRSR600246-3"/>
    </source>
</evidence>
<dbReference type="SUPFAM" id="SSF56235">
    <property type="entry name" value="N-terminal nucleophile aminohydrolases (Ntn hydrolases)"/>
    <property type="match status" value="1"/>
</dbReference>
<evidence type="ECO:0000256" key="5">
    <source>
        <dbReference type="PIRSR" id="PIRSR600246-1"/>
    </source>
</evidence>
<dbReference type="GO" id="GO:0008233">
    <property type="term" value="F:peptidase activity"/>
    <property type="evidence" value="ECO:0007669"/>
    <property type="project" value="UniProtKB-KW"/>
</dbReference>
<dbReference type="GO" id="GO:0016811">
    <property type="term" value="F:hydrolase activity, acting on carbon-nitrogen (but not peptide) bonds, in linear amides"/>
    <property type="evidence" value="ECO:0007669"/>
    <property type="project" value="UniProtKB-ARBA"/>
</dbReference>
<dbReference type="RefSeq" id="WP_099909637.1">
    <property type="nucleotide sequence ID" value="NZ_AWWI01000029.1"/>
</dbReference>
<evidence type="ECO:0000256" key="1">
    <source>
        <dbReference type="ARBA" id="ARBA00022670"/>
    </source>
</evidence>
<keyword evidence="1" id="KW-0645">Protease</keyword>
<feature type="site" description="Cleavage; by autolysis" evidence="7">
    <location>
        <begin position="175"/>
        <end position="176"/>
    </location>
</feature>
<sequence>MTGSFSLAIHGGAGVLPRDCMTPEREAACHVALERVLKVGEAVLQKDGSALDAVTAAVCALEDEPLFNAGRGAVFTRDGVQEMDAAIMDGRDRSAGAVAGLFGPKNPILAARAVMETTDHVLMIGQGAVDVARAAALDFREAPYFFTQERWDSLQQTLQMERDGALNDDPSRRHGTVGAVARDRNGALAAATSTGGMTAKRTGRVGDSPVIGAGTFADNKSCAISATGDGEAFLRLCVAHEIDARMRLTNISLERAAAEVVLCDLGAAGGSGGLIAIDRNGAITLPFNCDGMYRGWSVDADDRGTAIY</sequence>
<evidence type="ECO:0000256" key="3">
    <source>
        <dbReference type="ARBA" id="ARBA00022813"/>
    </source>
</evidence>
<reference evidence="8 9" key="1">
    <citation type="submission" date="2013-09" db="EMBL/GenBank/DDBJ databases">
        <title>Genome sequencing of Phaeobacter antarcticus sp. nov. SM1211.</title>
        <authorList>
            <person name="Zhang X.-Y."/>
            <person name="Liu C."/>
            <person name="Chen X.-L."/>
            <person name="Xie B.-B."/>
            <person name="Qin Q.-L."/>
            <person name="Rong J.-C."/>
            <person name="Zhang Y.-Z."/>
        </authorList>
    </citation>
    <scope>NUCLEOTIDE SEQUENCE [LARGE SCALE GENOMIC DNA]</scope>
    <source>
        <strain evidence="8 9">SM1211</strain>
    </source>
</reference>
<dbReference type="AlphaFoldDB" id="A0A2G8RJ38"/>
<dbReference type="CDD" id="cd04701">
    <property type="entry name" value="Asparaginase_2"/>
    <property type="match status" value="1"/>
</dbReference>
<dbReference type="Proteomes" id="UP000231259">
    <property type="component" value="Unassembled WGS sequence"/>
</dbReference>
<gene>
    <name evidence="8" type="ORF">P775_03490</name>
</gene>
<proteinExistence type="predicted"/>
<comment type="caution">
    <text evidence="8">The sequence shown here is derived from an EMBL/GenBank/DDBJ whole genome shotgun (WGS) entry which is preliminary data.</text>
</comment>
<dbReference type="OrthoDB" id="9780217at2"/>
<evidence type="ECO:0000313" key="8">
    <source>
        <dbReference type="EMBL" id="PIL21579.1"/>
    </source>
</evidence>